<name>A0AAV5J497_9ROSI</name>
<dbReference type="Pfam" id="PF04571">
    <property type="entry name" value="Lipin_N"/>
    <property type="match status" value="1"/>
</dbReference>
<dbReference type="PANTHER" id="PTHR12181">
    <property type="entry name" value="LIPIN"/>
    <property type="match status" value="1"/>
</dbReference>
<sequence length="731" mass="80804">MNVVGKVGSLITTVTTPFHPFGGAIDVIVVRQQDGTFRSTPWHVRFGKFQGVLKGAEKFVRIQVNGLEVGFHMYLDDSGETYFEREVDFGLGNETDGVTRGSEGGQVMHEIRIRAMLMFVYLNIASQILGLLSCTMDVSPQVQYVLRDQSLIPGSMTFKMSSSPWRVHLVYSEVVLLSVDGHVLMAPVSASEQNAENVQFSMPQFHLGPGKGTGYCEGNKEFSSGDNKWAADYISKFNSATTNDEISQVCSMNHVPNALSHELNVCEGEEEHACQTQQDSPSIANQATNLDSHVDAEDALAINKNGNIVQSCLEPLELANDGENTNVEEKVSTLEGQSSEEKPPHSQPDVDESQDGAISQSRINEGFSPPNTSDSPGNNRSSDLQDVGKRLSLSAEMEEMDVHVEGPTPEDDGSRSEIVETKKISIKEMQTYSSMRFDISLCGNELHAGMGLKAAAEVFDAHHISMEEYKDSAVSVTIDRNLVFRFGERYLTWDKAAPIVLGIAAFGLDLPIEPKDAIPVEQVVTPNSKEDDSVGTSSSSSHRWRLWLIPFRRAKTLVHNNGTSSSEGIFVDNESSLQNYHLESGPVSNGRIETPRKQFIRTYVPTSDQIASLNLKDGQNIVTFSFSTRILGTQQVDAHIYSWKWDDRIVISDVDGTITKSDVLGQFMPLVGRDWSQSGVAALFSAIKENGYQLLFLSARAIVQAYLTRNFLFNLKQILTLSHNHATFWFY</sequence>
<dbReference type="Pfam" id="PF08235">
    <property type="entry name" value="LNS2"/>
    <property type="match status" value="1"/>
</dbReference>
<organism evidence="7 8">
    <name type="scientific">Rubroshorea leprosula</name>
    <dbReference type="NCBI Taxonomy" id="152421"/>
    <lineage>
        <taxon>Eukaryota</taxon>
        <taxon>Viridiplantae</taxon>
        <taxon>Streptophyta</taxon>
        <taxon>Embryophyta</taxon>
        <taxon>Tracheophyta</taxon>
        <taxon>Spermatophyta</taxon>
        <taxon>Magnoliopsida</taxon>
        <taxon>eudicotyledons</taxon>
        <taxon>Gunneridae</taxon>
        <taxon>Pentapetalae</taxon>
        <taxon>rosids</taxon>
        <taxon>malvids</taxon>
        <taxon>Malvales</taxon>
        <taxon>Dipterocarpaceae</taxon>
        <taxon>Rubroshorea</taxon>
    </lineage>
</organism>
<dbReference type="InterPro" id="IPR007651">
    <property type="entry name" value="Lipin_N"/>
</dbReference>
<dbReference type="InterPro" id="IPR036412">
    <property type="entry name" value="HAD-like_sf"/>
</dbReference>
<comment type="cofactor">
    <cofactor evidence="1">
        <name>Mg(2+)</name>
        <dbReference type="ChEBI" id="CHEBI:18420"/>
    </cofactor>
</comment>
<dbReference type="Proteomes" id="UP001054252">
    <property type="component" value="Unassembled WGS sequence"/>
</dbReference>
<dbReference type="EC" id="3.1.3.4" evidence="3"/>
<reference evidence="7 8" key="1">
    <citation type="journal article" date="2021" name="Commun. Biol.">
        <title>The genome of Shorea leprosula (Dipterocarpaceae) highlights the ecological relevance of drought in aseasonal tropical rainforests.</title>
        <authorList>
            <person name="Ng K.K.S."/>
            <person name="Kobayashi M.J."/>
            <person name="Fawcett J.A."/>
            <person name="Hatakeyama M."/>
            <person name="Paape T."/>
            <person name="Ng C.H."/>
            <person name="Ang C.C."/>
            <person name="Tnah L.H."/>
            <person name="Lee C.T."/>
            <person name="Nishiyama T."/>
            <person name="Sese J."/>
            <person name="O'Brien M.J."/>
            <person name="Copetti D."/>
            <person name="Mohd Noor M.I."/>
            <person name="Ong R.C."/>
            <person name="Putra M."/>
            <person name="Sireger I.Z."/>
            <person name="Indrioko S."/>
            <person name="Kosugi Y."/>
            <person name="Izuno A."/>
            <person name="Isagi Y."/>
            <person name="Lee S.L."/>
            <person name="Shimizu K.K."/>
        </authorList>
    </citation>
    <scope>NUCLEOTIDE SEQUENCE [LARGE SCALE GENOMIC DNA]</scope>
    <source>
        <strain evidence="7">214</strain>
    </source>
</reference>
<comment type="caution">
    <text evidence="7">The sequence shown here is derived from an EMBL/GenBank/DDBJ whole genome shotgun (WGS) entry which is preliminary data.</text>
</comment>
<dbReference type="PANTHER" id="PTHR12181:SF59">
    <property type="entry name" value="PHOSPHATIDATE PHOSPHATASE PAH1"/>
    <property type="match status" value="1"/>
</dbReference>
<evidence type="ECO:0000313" key="8">
    <source>
        <dbReference type="Proteomes" id="UP001054252"/>
    </source>
</evidence>
<accession>A0AAV5J497</accession>
<dbReference type="Pfam" id="PF16876">
    <property type="entry name" value="Lipin_mid"/>
    <property type="match status" value="1"/>
</dbReference>
<keyword evidence="4" id="KW-0378">Hydrolase</keyword>
<dbReference type="AlphaFoldDB" id="A0AAV5J497"/>
<dbReference type="GO" id="GO:0008195">
    <property type="term" value="F:phosphatidate phosphatase activity"/>
    <property type="evidence" value="ECO:0007669"/>
    <property type="project" value="UniProtKB-EC"/>
</dbReference>
<dbReference type="SUPFAM" id="SSF56784">
    <property type="entry name" value="HAD-like"/>
    <property type="match status" value="1"/>
</dbReference>
<dbReference type="SMART" id="SM00775">
    <property type="entry name" value="LNS2"/>
    <property type="match status" value="1"/>
</dbReference>
<proteinExistence type="inferred from homology"/>
<dbReference type="InterPro" id="IPR026058">
    <property type="entry name" value="LIPIN"/>
</dbReference>
<feature type="region of interest" description="Disordered" evidence="5">
    <location>
        <begin position="319"/>
        <end position="385"/>
    </location>
</feature>
<evidence type="ECO:0000256" key="5">
    <source>
        <dbReference type="SAM" id="MobiDB-lite"/>
    </source>
</evidence>
<comment type="similarity">
    <text evidence="2">Belongs to the lipin family.</text>
</comment>
<evidence type="ECO:0000256" key="4">
    <source>
        <dbReference type="ARBA" id="ARBA00022801"/>
    </source>
</evidence>
<dbReference type="InterPro" id="IPR031703">
    <property type="entry name" value="Lipin_mid"/>
</dbReference>
<keyword evidence="8" id="KW-1185">Reference proteome</keyword>
<protein>
    <recommendedName>
        <fullName evidence="3">phosphatidate phosphatase</fullName>
        <ecNumber evidence="3">3.1.3.4</ecNumber>
    </recommendedName>
</protein>
<dbReference type="InterPro" id="IPR013209">
    <property type="entry name" value="LNS2"/>
</dbReference>
<evidence type="ECO:0000256" key="1">
    <source>
        <dbReference type="ARBA" id="ARBA00001946"/>
    </source>
</evidence>
<evidence type="ECO:0000313" key="7">
    <source>
        <dbReference type="EMBL" id="GKV05746.1"/>
    </source>
</evidence>
<feature type="domain" description="LNS2/PITP" evidence="6">
    <location>
        <begin position="649"/>
        <end position="725"/>
    </location>
</feature>
<gene>
    <name evidence="7" type="ORF">SLEP1_g17718</name>
</gene>
<feature type="compositionally biased region" description="Polar residues" evidence="5">
    <location>
        <begin position="356"/>
        <end position="384"/>
    </location>
</feature>
<evidence type="ECO:0000256" key="2">
    <source>
        <dbReference type="ARBA" id="ARBA00005476"/>
    </source>
</evidence>
<dbReference type="InterPro" id="IPR031315">
    <property type="entry name" value="LNS2/PITP"/>
</dbReference>
<evidence type="ECO:0000256" key="3">
    <source>
        <dbReference type="ARBA" id="ARBA00012638"/>
    </source>
</evidence>
<dbReference type="EMBL" id="BPVZ01000024">
    <property type="protein sequence ID" value="GKV05746.1"/>
    <property type="molecule type" value="Genomic_DNA"/>
</dbReference>
<evidence type="ECO:0000259" key="6">
    <source>
        <dbReference type="SMART" id="SM00775"/>
    </source>
</evidence>